<dbReference type="PROSITE" id="PS50011">
    <property type="entry name" value="PROTEIN_KINASE_DOM"/>
    <property type="match status" value="1"/>
</dbReference>
<keyword evidence="7 20" id="KW-0812">Transmembrane</keyword>
<keyword evidence="12 19" id="KW-0067">ATP-binding</keyword>
<evidence type="ECO:0000256" key="14">
    <source>
        <dbReference type="ARBA" id="ARBA00023136"/>
    </source>
</evidence>
<dbReference type="Pfam" id="PF13855">
    <property type="entry name" value="LRR_8"/>
    <property type="match status" value="1"/>
</dbReference>
<keyword evidence="4" id="KW-0597">Phosphoprotein</keyword>
<name>A0A922K0T4_CARIL</name>
<organism evidence="22 23">
    <name type="scientific">Carya illinoinensis</name>
    <name type="common">Pecan</name>
    <dbReference type="NCBI Taxonomy" id="32201"/>
    <lineage>
        <taxon>Eukaryota</taxon>
        <taxon>Viridiplantae</taxon>
        <taxon>Streptophyta</taxon>
        <taxon>Embryophyta</taxon>
        <taxon>Tracheophyta</taxon>
        <taxon>Spermatophyta</taxon>
        <taxon>Magnoliopsida</taxon>
        <taxon>eudicotyledons</taxon>
        <taxon>Gunneridae</taxon>
        <taxon>Pentapetalae</taxon>
        <taxon>rosids</taxon>
        <taxon>fabids</taxon>
        <taxon>Fagales</taxon>
        <taxon>Juglandaceae</taxon>
        <taxon>Carya</taxon>
    </lineage>
</organism>
<dbReference type="PANTHER" id="PTHR48005:SF44">
    <property type="entry name" value="MDIS1-INTERACTING RECEPTOR LIKE KINASE 2-LIKE ISOFORM X1"/>
    <property type="match status" value="1"/>
</dbReference>
<evidence type="ECO:0000313" key="22">
    <source>
        <dbReference type="EMBL" id="KAG6724419.1"/>
    </source>
</evidence>
<evidence type="ECO:0000256" key="7">
    <source>
        <dbReference type="ARBA" id="ARBA00022692"/>
    </source>
</evidence>
<evidence type="ECO:0000256" key="2">
    <source>
        <dbReference type="ARBA" id="ARBA00012513"/>
    </source>
</evidence>
<keyword evidence="14 20" id="KW-0472">Membrane</keyword>
<feature type="binding site" evidence="19">
    <location>
        <position position="473"/>
    </location>
    <ligand>
        <name>ATP</name>
        <dbReference type="ChEBI" id="CHEBI:30616"/>
    </ligand>
</feature>
<dbReference type="FunFam" id="1.10.510.10:FF:000445">
    <property type="entry name" value="MDIS1-interacting receptor like kinase 2"/>
    <property type="match status" value="1"/>
</dbReference>
<accession>A0A922K0T4</accession>
<comment type="subcellular location">
    <subcellularLocation>
        <location evidence="1">Membrane</location>
        <topology evidence="1">Single-pass type I membrane protein</topology>
    </subcellularLocation>
</comment>
<evidence type="ECO:0000256" key="8">
    <source>
        <dbReference type="ARBA" id="ARBA00022729"/>
    </source>
</evidence>
<proteinExistence type="predicted"/>
<dbReference type="EC" id="2.7.11.1" evidence="2"/>
<keyword evidence="8" id="KW-0732">Signal</keyword>
<dbReference type="Pfam" id="PF00069">
    <property type="entry name" value="Pkinase"/>
    <property type="match status" value="1"/>
</dbReference>
<keyword evidence="13 20" id="KW-1133">Transmembrane helix</keyword>
<evidence type="ECO:0000256" key="20">
    <source>
        <dbReference type="SAM" id="Phobius"/>
    </source>
</evidence>
<evidence type="ECO:0000256" key="4">
    <source>
        <dbReference type="ARBA" id="ARBA00022553"/>
    </source>
</evidence>
<gene>
    <name evidence="22" type="ORF">I3842_03G258500</name>
</gene>
<dbReference type="InterPro" id="IPR008266">
    <property type="entry name" value="Tyr_kinase_AS"/>
</dbReference>
<dbReference type="PANTHER" id="PTHR48005">
    <property type="entry name" value="LEUCINE RICH REPEAT KINASE 2"/>
    <property type="match status" value="1"/>
</dbReference>
<evidence type="ECO:0000256" key="11">
    <source>
        <dbReference type="ARBA" id="ARBA00022777"/>
    </source>
</evidence>
<dbReference type="InterPro" id="IPR001611">
    <property type="entry name" value="Leu-rich_rpt"/>
</dbReference>
<dbReference type="InterPro" id="IPR000719">
    <property type="entry name" value="Prot_kinase_dom"/>
</dbReference>
<feature type="domain" description="Protein kinase" evidence="21">
    <location>
        <begin position="445"/>
        <end position="730"/>
    </location>
</feature>
<dbReference type="Proteomes" id="UP000811246">
    <property type="component" value="Chromosome 3"/>
</dbReference>
<protein>
    <recommendedName>
        <fullName evidence="2">non-specific serine/threonine protein kinase</fullName>
        <ecNumber evidence="2">2.7.11.1</ecNumber>
    </recommendedName>
</protein>
<evidence type="ECO:0000256" key="10">
    <source>
        <dbReference type="ARBA" id="ARBA00022741"/>
    </source>
</evidence>
<dbReference type="InterPro" id="IPR003591">
    <property type="entry name" value="Leu-rich_rpt_typical-subtyp"/>
</dbReference>
<evidence type="ECO:0000313" key="23">
    <source>
        <dbReference type="Proteomes" id="UP000811246"/>
    </source>
</evidence>
<evidence type="ECO:0000256" key="1">
    <source>
        <dbReference type="ARBA" id="ARBA00004479"/>
    </source>
</evidence>
<dbReference type="InterPro" id="IPR017441">
    <property type="entry name" value="Protein_kinase_ATP_BS"/>
</dbReference>
<dbReference type="CDD" id="cd14066">
    <property type="entry name" value="STKc_IRAK"/>
    <property type="match status" value="1"/>
</dbReference>
<keyword evidence="5" id="KW-0433">Leucine-rich repeat</keyword>
<dbReference type="InterPro" id="IPR051420">
    <property type="entry name" value="Ser_Thr_Kinases_DiverseReg"/>
</dbReference>
<dbReference type="Pfam" id="PF00560">
    <property type="entry name" value="LRR_1"/>
    <property type="match status" value="5"/>
</dbReference>
<keyword evidence="6" id="KW-0808">Transferase</keyword>
<evidence type="ECO:0000256" key="3">
    <source>
        <dbReference type="ARBA" id="ARBA00022527"/>
    </source>
</evidence>
<evidence type="ECO:0000256" key="16">
    <source>
        <dbReference type="ARBA" id="ARBA00023180"/>
    </source>
</evidence>
<keyword evidence="16" id="KW-0325">Glycoprotein</keyword>
<comment type="catalytic activity">
    <reaction evidence="17">
        <text>L-threonyl-[protein] + ATP = O-phospho-L-threonyl-[protein] + ADP + H(+)</text>
        <dbReference type="Rhea" id="RHEA:46608"/>
        <dbReference type="Rhea" id="RHEA-COMP:11060"/>
        <dbReference type="Rhea" id="RHEA-COMP:11605"/>
        <dbReference type="ChEBI" id="CHEBI:15378"/>
        <dbReference type="ChEBI" id="CHEBI:30013"/>
        <dbReference type="ChEBI" id="CHEBI:30616"/>
        <dbReference type="ChEBI" id="CHEBI:61977"/>
        <dbReference type="ChEBI" id="CHEBI:456216"/>
        <dbReference type="EC" id="2.7.11.1"/>
    </reaction>
</comment>
<dbReference type="SMART" id="SM00369">
    <property type="entry name" value="LRR_TYP"/>
    <property type="match status" value="5"/>
</dbReference>
<evidence type="ECO:0000256" key="9">
    <source>
        <dbReference type="ARBA" id="ARBA00022737"/>
    </source>
</evidence>
<dbReference type="GO" id="GO:0005524">
    <property type="term" value="F:ATP binding"/>
    <property type="evidence" value="ECO:0007669"/>
    <property type="project" value="UniProtKB-UniRule"/>
</dbReference>
<evidence type="ECO:0000256" key="5">
    <source>
        <dbReference type="ARBA" id="ARBA00022614"/>
    </source>
</evidence>
<dbReference type="PROSITE" id="PS00107">
    <property type="entry name" value="PROTEIN_KINASE_ATP"/>
    <property type="match status" value="1"/>
</dbReference>
<evidence type="ECO:0000256" key="13">
    <source>
        <dbReference type="ARBA" id="ARBA00022989"/>
    </source>
</evidence>
<dbReference type="GO" id="GO:0004674">
    <property type="term" value="F:protein serine/threonine kinase activity"/>
    <property type="evidence" value="ECO:0007669"/>
    <property type="project" value="UniProtKB-KW"/>
</dbReference>
<dbReference type="PROSITE" id="PS00109">
    <property type="entry name" value="PROTEIN_KINASE_TYR"/>
    <property type="match status" value="1"/>
</dbReference>
<evidence type="ECO:0000256" key="19">
    <source>
        <dbReference type="PROSITE-ProRule" id="PRU10141"/>
    </source>
</evidence>
<evidence type="ECO:0000256" key="6">
    <source>
        <dbReference type="ARBA" id="ARBA00022679"/>
    </source>
</evidence>
<evidence type="ECO:0000259" key="21">
    <source>
        <dbReference type="PROSITE" id="PS50011"/>
    </source>
</evidence>
<dbReference type="AlphaFoldDB" id="A0A922K0T4"/>
<feature type="transmembrane region" description="Helical" evidence="20">
    <location>
        <begin position="377"/>
        <end position="400"/>
    </location>
</feature>
<sequence>MTLLETLDLNANQITGELPDTISGLINLQSISLFSNNFSGTIPSDFGKYSPSLANVSFSNNSFSGELPPDLCSGFALQDITVNDNNFTGPLPECLKNCSQLSRARFERNRFNGDITNAFGVSPNLYFIGLSDNQFIGQISPAWGEFTSLSNLQIDRNRISGKIPVELARLTELQILSLSSNNLSGEVPSELRNLSRLYMLNLNRNDLTGEIPPSLASLSELQQLDLSENKLSGNIPKELSNCEKLLSLDLSNNNLSGEIPPELGNLISLQYLLDLSSNSLSGTIPQNLAKLLTLESLNVSHNQLSGEIPASFSNMVSLRNNSIDFSYNKLAGQIPTSKVFKEAPEKAYVGNSGLCGNAEGLNSCYADPKKKKDSKTVLLVVLIPVFGLLFLAIVVAGLIICYRKTKLLDDESKGVGDSDERAESMIWEREGKFTFQDIVKATEDFNDKYCIGKGGFGSVYRAALSTGQIVAVKRLNMSDSSDIPAASRQTFENEIRMLTEVRHRNIIKLYGFCSIRGCMYLVYEYVERGSLGNVLYGVEGKVELDWVTRVKIVRGVAHAVSYLHHDCSPPIVHRDITVNNILLESEFEPRLSDFGIARLLNPETTNWTTIAGSYGYMAPELALTMRVTDKCDVYSFGVVALEVMMGRHPRELLASLSSSQPVSDSTEFLLKDVLDQGLPTPTGKIAEAVVFVVTRALLCVRDNPDSRPSMRFVEQELSGRTQACISDPFETITISRLTSLEEINRSGIKG</sequence>
<dbReference type="FunFam" id="3.80.10.10:FF:000177">
    <property type="entry name" value="Leucine-rich repeat receptor-like serine/threonine-protein kinase At1g17230"/>
    <property type="match status" value="1"/>
</dbReference>
<keyword evidence="3" id="KW-0723">Serine/threonine-protein kinase</keyword>
<dbReference type="EMBL" id="CM031827">
    <property type="protein sequence ID" value="KAG6724419.1"/>
    <property type="molecule type" value="Genomic_DNA"/>
</dbReference>
<keyword evidence="10 19" id="KW-0547">Nucleotide-binding</keyword>
<evidence type="ECO:0000256" key="12">
    <source>
        <dbReference type="ARBA" id="ARBA00022840"/>
    </source>
</evidence>
<comment type="catalytic activity">
    <reaction evidence="18">
        <text>L-seryl-[protein] + ATP = O-phospho-L-seryl-[protein] + ADP + H(+)</text>
        <dbReference type="Rhea" id="RHEA:17989"/>
        <dbReference type="Rhea" id="RHEA-COMP:9863"/>
        <dbReference type="Rhea" id="RHEA-COMP:11604"/>
        <dbReference type="ChEBI" id="CHEBI:15378"/>
        <dbReference type="ChEBI" id="CHEBI:29999"/>
        <dbReference type="ChEBI" id="CHEBI:30616"/>
        <dbReference type="ChEBI" id="CHEBI:83421"/>
        <dbReference type="ChEBI" id="CHEBI:456216"/>
        <dbReference type="EC" id="2.7.11.1"/>
    </reaction>
</comment>
<dbReference type="FunFam" id="3.30.200.20:FF:000309">
    <property type="entry name" value="Leucine-rich repeat receptor protein kinase MSP1"/>
    <property type="match status" value="1"/>
</dbReference>
<keyword evidence="11" id="KW-0418">Kinase</keyword>
<comment type="caution">
    <text evidence="22">The sequence shown here is derived from an EMBL/GenBank/DDBJ whole genome shotgun (WGS) entry which is preliminary data.</text>
</comment>
<reference evidence="22" key="1">
    <citation type="submission" date="2021-01" db="EMBL/GenBank/DDBJ databases">
        <authorList>
            <person name="Lovell J.T."/>
            <person name="Bentley N."/>
            <person name="Bhattarai G."/>
            <person name="Jenkins J.W."/>
            <person name="Sreedasyam A."/>
            <person name="Alarcon Y."/>
            <person name="Bock C."/>
            <person name="Boston L."/>
            <person name="Carlson J."/>
            <person name="Cervantes K."/>
            <person name="Clermont K."/>
            <person name="Krom N."/>
            <person name="Kubenka K."/>
            <person name="Mamidi S."/>
            <person name="Mattison C."/>
            <person name="Monteros M."/>
            <person name="Pisani C."/>
            <person name="Plott C."/>
            <person name="Rajasekar S."/>
            <person name="Rhein H.S."/>
            <person name="Rohla C."/>
            <person name="Song M."/>
            <person name="Hilaire R.S."/>
            <person name="Shu S."/>
            <person name="Wells L."/>
            <person name="Wang X."/>
            <person name="Webber J."/>
            <person name="Heerema R.J."/>
            <person name="Klein P."/>
            <person name="Conner P."/>
            <person name="Grauke L."/>
            <person name="Grimwood J."/>
            <person name="Schmutz J."/>
            <person name="Randall J.J."/>
        </authorList>
    </citation>
    <scope>NUCLEOTIDE SEQUENCE</scope>
    <source>
        <tissue evidence="22">Leaf</tissue>
    </source>
</reference>
<evidence type="ECO:0000256" key="17">
    <source>
        <dbReference type="ARBA" id="ARBA00047899"/>
    </source>
</evidence>
<dbReference type="GO" id="GO:0016020">
    <property type="term" value="C:membrane"/>
    <property type="evidence" value="ECO:0007669"/>
    <property type="project" value="UniProtKB-SubCell"/>
</dbReference>
<keyword evidence="15" id="KW-0675">Receptor</keyword>
<keyword evidence="9" id="KW-0677">Repeat</keyword>
<evidence type="ECO:0000256" key="18">
    <source>
        <dbReference type="ARBA" id="ARBA00048679"/>
    </source>
</evidence>
<evidence type="ECO:0000256" key="15">
    <source>
        <dbReference type="ARBA" id="ARBA00023170"/>
    </source>
</evidence>